<comment type="caution">
    <text evidence="1">The sequence shown here is derived from an EMBL/GenBank/DDBJ whole genome shotgun (WGS) entry which is preliminary data.</text>
</comment>
<evidence type="ECO:0000313" key="1">
    <source>
        <dbReference type="EMBL" id="MPL87128.1"/>
    </source>
</evidence>
<proteinExistence type="predicted"/>
<dbReference type="EMBL" id="VSSQ01000233">
    <property type="protein sequence ID" value="MPL87128.1"/>
    <property type="molecule type" value="Genomic_DNA"/>
</dbReference>
<protein>
    <submittedName>
        <fullName evidence="1">Uncharacterized protein</fullName>
    </submittedName>
</protein>
<name>A0A644V715_9ZZZZ</name>
<gene>
    <name evidence="1" type="ORF">SDC9_33122</name>
</gene>
<accession>A0A644V715</accession>
<dbReference type="AlphaFoldDB" id="A0A644V715"/>
<organism evidence="1">
    <name type="scientific">bioreactor metagenome</name>
    <dbReference type="NCBI Taxonomy" id="1076179"/>
    <lineage>
        <taxon>unclassified sequences</taxon>
        <taxon>metagenomes</taxon>
        <taxon>ecological metagenomes</taxon>
    </lineage>
</organism>
<reference evidence="1" key="1">
    <citation type="submission" date="2019-08" db="EMBL/GenBank/DDBJ databases">
        <authorList>
            <person name="Kucharzyk K."/>
            <person name="Murdoch R.W."/>
            <person name="Higgins S."/>
            <person name="Loffler F."/>
        </authorList>
    </citation>
    <scope>NUCLEOTIDE SEQUENCE</scope>
</reference>
<sequence>MVTIVSKPDELSLSGNLKPFKISTSTPINFTLSVDSEMLVNETYHPSNNIAEIDIKDVVINALNFILQYSTSYVQPTIIRTFIANIDGQEFSFKAIRTGVSNLADTPLNWLKGNFLTWQPKLKKITYYTPEWLTYYAVIACDIKIKAYFNDKTNKTITLQNCVAGLAYTFNMQYAVVSGLFSGERPMYYEIAAYNGAEQISYTQRYIVSEQYSNDEQWILFENSLGGIDTFRAFGVTDFNGEHTHNCSVIDDIMEEFQVDTERLYTKNTGHLNKYERRWLLDFFPSRSKFIYQDSAIHKISLKESEVAYRSSDLPSSYTFTYRFADINPYLNLIRDEGTLPSNISISVPDSANFTIPPRLAEFPRVPLHEGVIIPAFDPNGDKATVASFDAIKNKIKEETLNSIPGANGTPGSGGSLVNLIQENDPTLPSDFNAFTSLRTLKEIQKRIDGSSNEAEKNYLRKDTQDTASEQIDFQKGIKIGAAELTWDPDANALRISESVFSQKEVSAYGKGFGSGSGAASTLWELSDVADSVFDAPEGSVLHKIKGEWVARLYDYFRRGLTDSNGKIIESPEEYKLRVPKALRYVGLSVTLRTNSTDTTYTKYEFKEGIEDYDLVPVNYFIGIEDYIEDSFTSSSINKALSANKGKELYGLVMNINCGTY</sequence>